<comment type="caution">
    <text evidence="13">The sequence shown here is derived from an EMBL/GenBank/DDBJ whole genome shotgun (WGS) entry which is preliminary data.</text>
</comment>
<evidence type="ECO:0000313" key="13">
    <source>
        <dbReference type="EMBL" id="CUJ78028.1"/>
    </source>
</evidence>
<organism evidence="13 14">
    <name type="scientific">Achromobacter aegrifaciens</name>
    <dbReference type="NCBI Taxonomy" id="1287736"/>
    <lineage>
        <taxon>Bacteria</taxon>
        <taxon>Pseudomonadati</taxon>
        <taxon>Pseudomonadota</taxon>
        <taxon>Betaproteobacteria</taxon>
        <taxon>Burkholderiales</taxon>
        <taxon>Alcaligenaceae</taxon>
        <taxon>Achromobacter</taxon>
    </lineage>
</organism>
<feature type="domain" description="Urocanase C-terminal" evidence="12">
    <location>
        <begin position="343"/>
        <end position="537"/>
    </location>
</feature>
<dbReference type="InterPro" id="IPR035085">
    <property type="entry name" value="Urocanase_Rossmann-like"/>
</dbReference>
<evidence type="ECO:0000256" key="8">
    <source>
        <dbReference type="ARBA" id="ARBA00047623"/>
    </source>
</evidence>
<dbReference type="Gene3D" id="3.40.50.10730">
    <property type="entry name" value="Urocanase like domains"/>
    <property type="match status" value="1"/>
</dbReference>
<dbReference type="InterPro" id="IPR035401">
    <property type="entry name" value="Urocanase_C"/>
</dbReference>
<reference evidence="13 14" key="1">
    <citation type="submission" date="2015-09" db="EMBL/GenBank/DDBJ databases">
        <authorList>
            <consortium name="Pathogen Informatics"/>
        </authorList>
    </citation>
    <scope>NUCLEOTIDE SEQUENCE [LARGE SCALE GENOMIC DNA]</scope>
    <source>
        <strain evidence="13 14">2789STDY5608625</strain>
    </source>
</reference>
<feature type="binding site" evidence="9">
    <location>
        <position position="193"/>
    </location>
    <ligand>
        <name>NAD(+)</name>
        <dbReference type="ChEBI" id="CHEBI:57540"/>
    </ligand>
</feature>
<comment type="pathway">
    <text evidence="1 9">Amino-acid degradation; L-histidine degradation into L-glutamate; N-formimidoyl-L-glutamate from L-histidine: step 2/3.</text>
</comment>
<feature type="binding site" evidence="9">
    <location>
        <begin position="265"/>
        <end position="266"/>
    </location>
    <ligand>
        <name>NAD(+)</name>
        <dbReference type="ChEBI" id="CHEBI:57540"/>
    </ligand>
</feature>
<dbReference type="PIRSF" id="PIRSF001423">
    <property type="entry name" value="Urocanate_hydrat"/>
    <property type="match status" value="1"/>
</dbReference>
<feature type="binding site" evidence="9">
    <location>
        <begin position="168"/>
        <end position="170"/>
    </location>
    <ligand>
        <name>NAD(+)</name>
        <dbReference type="ChEBI" id="CHEBI:57540"/>
    </ligand>
</feature>
<feature type="binding site" evidence="9">
    <location>
        <begin position="255"/>
        <end position="259"/>
    </location>
    <ligand>
        <name>NAD(+)</name>
        <dbReference type="ChEBI" id="CHEBI:57540"/>
    </ligand>
</feature>
<dbReference type="AlphaFoldDB" id="A0AAD2J653"/>
<gene>
    <name evidence="13" type="primary">hutU_2</name>
    <name evidence="9" type="synonym">hutU</name>
    <name evidence="13" type="ORF">ERS370000_06158</name>
</gene>
<dbReference type="NCBIfam" id="NF003820">
    <property type="entry name" value="PRK05414.1"/>
    <property type="match status" value="1"/>
</dbReference>
<dbReference type="NCBIfam" id="TIGR01228">
    <property type="entry name" value="hutU"/>
    <property type="match status" value="1"/>
</dbReference>
<dbReference type="GO" id="GO:0006548">
    <property type="term" value="P:L-histidine catabolic process"/>
    <property type="evidence" value="ECO:0007669"/>
    <property type="project" value="UniProtKB-UniRule"/>
</dbReference>
<dbReference type="HAMAP" id="MF_00577">
    <property type="entry name" value="HutU"/>
    <property type="match status" value="1"/>
</dbReference>
<dbReference type="Pfam" id="PF17391">
    <property type="entry name" value="Urocanase_N"/>
    <property type="match status" value="1"/>
</dbReference>
<dbReference type="InterPro" id="IPR038364">
    <property type="entry name" value="Urocanase_central_sf"/>
</dbReference>
<dbReference type="InterPro" id="IPR023637">
    <property type="entry name" value="Urocanase-like"/>
</dbReference>
<evidence type="ECO:0000256" key="3">
    <source>
        <dbReference type="ARBA" id="ARBA00011992"/>
    </source>
</evidence>
<comment type="similarity">
    <text evidence="2 9">Belongs to the urocanase family.</text>
</comment>
<evidence type="ECO:0000256" key="4">
    <source>
        <dbReference type="ARBA" id="ARBA00022808"/>
    </source>
</evidence>
<evidence type="ECO:0000259" key="10">
    <source>
        <dbReference type="Pfam" id="PF01175"/>
    </source>
</evidence>
<evidence type="ECO:0000256" key="1">
    <source>
        <dbReference type="ARBA" id="ARBA00004794"/>
    </source>
</evidence>
<comment type="subcellular location">
    <subcellularLocation>
        <location evidence="9">Cytoplasm</location>
    </subcellularLocation>
</comment>
<evidence type="ECO:0000259" key="11">
    <source>
        <dbReference type="Pfam" id="PF17391"/>
    </source>
</evidence>
<proteinExistence type="inferred from homology"/>
<feature type="binding site" evidence="9">
    <location>
        <position position="484"/>
    </location>
    <ligand>
        <name>NAD(+)</name>
        <dbReference type="ChEBI" id="CHEBI:57540"/>
    </ligand>
</feature>
<dbReference type="PANTHER" id="PTHR12216:SF4">
    <property type="entry name" value="UROCANATE HYDRATASE"/>
    <property type="match status" value="1"/>
</dbReference>
<evidence type="ECO:0000256" key="6">
    <source>
        <dbReference type="ARBA" id="ARBA00023239"/>
    </source>
</evidence>
<evidence type="ECO:0000256" key="7">
    <source>
        <dbReference type="ARBA" id="ARBA00031640"/>
    </source>
</evidence>
<dbReference type="Pfam" id="PF01175">
    <property type="entry name" value="Urocanase"/>
    <property type="match status" value="1"/>
</dbReference>
<sequence>MKREFNIPGGSTLRCKGWRQEALLRLLENVLAVGEDPANLVVYAALGRAARDWPAHDAMVQALMELEEDQTLIVQSGKPIGVLRTHPQAPIVIMANCNMVGQWAHAENFYQMERDNLICWGGLTAGDWQYIGSQGVIQGTYEIFSRIAERHFDNDLRGRFILTAGMGGMGGAQPLAGRMANAAILTVEINPERIEKRIKAGFLERRADTLDEALELIQAAQARREPVSVGLLGNAADVYPEILARGIVPDIVTDQTSAHDLVYGYIPAGHTLEQVADMRRNDVPGLMDASRASIVRHVTAMLGFKDRGSIVFDNGNLIRTHAKQGGVERAFEIPVFTEAFLRPLFARAIGPFRWIALSNDADDIRKIDDFLLQRFPDNFIVSNWIRLARKEVPFEGLPARIAWLGHGERTELALEVNRMVREGVLSGPVAFTRDHLDAGAMAHPNIMTENMRDGSDAIADWPLLNAMINCSSSADLVAIHSGGGGYSGYMTSAGVTVVADGTEAADQRLRLSMTNDTASGVLRYADAGYEDALDEVRKKNIARIDTTRYSHNSPGQSD</sequence>
<keyword evidence="6 9" id="KW-0456">Lyase</keyword>
<comment type="catalytic activity">
    <reaction evidence="8 9">
        <text>4-imidazolone-5-propanoate = trans-urocanate + H2O</text>
        <dbReference type="Rhea" id="RHEA:13101"/>
        <dbReference type="ChEBI" id="CHEBI:15377"/>
        <dbReference type="ChEBI" id="CHEBI:17771"/>
        <dbReference type="ChEBI" id="CHEBI:77893"/>
        <dbReference type="EC" id="4.2.1.49"/>
    </reaction>
</comment>
<dbReference type="EMBL" id="CYTK01000018">
    <property type="protein sequence ID" value="CUJ78028.1"/>
    <property type="molecule type" value="Genomic_DNA"/>
</dbReference>
<dbReference type="RefSeq" id="WP_054459119.1">
    <property type="nucleotide sequence ID" value="NZ_CADILA010000046.1"/>
</dbReference>
<dbReference type="PANTHER" id="PTHR12216">
    <property type="entry name" value="UROCANATE HYDRATASE"/>
    <property type="match status" value="1"/>
</dbReference>
<dbReference type="Pfam" id="PF17392">
    <property type="entry name" value="Urocanase_C"/>
    <property type="match status" value="1"/>
</dbReference>
<evidence type="ECO:0000259" key="12">
    <source>
        <dbReference type="Pfam" id="PF17392"/>
    </source>
</evidence>
<dbReference type="Proteomes" id="UP000044098">
    <property type="component" value="Unassembled WGS sequence"/>
</dbReference>
<keyword evidence="9" id="KW-0963">Cytoplasm</keyword>
<feature type="binding site" evidence="9">
    <location>
        <begin position="234"/>
        <end position="235"/>
    </location>
    <ligand>
        <name>NAD(+)</name>
        <dbReference type="ChEBI" id="CHEBI:57540"/>
    </ligand>
</feature>
<comment type="cofactor">
    <cofactor evidence="9">
        <name>NAD(+)</name>
        <dbReference type="ChEBI" id="CHEBI:57540"/>
    </cofactor>
    <text evidence="9">Binds 1 NAD(+) per subunit.</text>
</comment>
<dbReference type="EC" id="4.2.1.49" evidence="3 9"/>
<evidence type="ECO:0000256" key="9">
    <source>
        <dbReference type="HAMAP-Rule" id="MF_00577"/>
    </source>
</evidence>
<dbReference type="InterPro" id="IPR055351">
    <property type="entry name" value="Urocanase"/>
</dbReference>
<feature type="binding site" evidence="9">
    <location>
        <position position="188"/>
    </location>
    <ligand>
        <name>NAD(+)</name>
        <dbReference type="ChEBI" id="CHEBI:57540"/>
    </ligand>
</feature>
<comment type="function">
    <text evidence="9">Catalyzes the conversion of urocanate to 4-imidazolone-5-propionate.</text>
</comment>
<dbReference type="InterPro" id="IPR035400">
    <property type="entry name" value="Urocanase_N"/>
</dbReference>
<comment type="caution">
    <text evidence="9">Lacks conserved residue(s) required for the propagation of feature annotation.</text>
</comment>
<dbReference type="GO" id="GO:0005737">
    <property type="term" value="C:cytoplasm"/>
    <property type="evidence" value="ECO:0007669"/>
    <property type="project" value="UniProtKB-SubCell"/>
</dbReference>
<evidence type="ECO:0000313" key="14">
    <source>
        <dbReference type="Proteomes" id="UP000044098"/>
    </source>
</evidence>
<accession>A0AAD2J653</accession>
<dbReference type="SUPFAM" id="SSF111326">
    <property type="entry name" value="Urocanase"/>
    <property type="match status" value="1"/>
</dbReference>
<feature type="domain" description="Urocanase N-terminal" evidence="11">
    <location>
        <begin position="10"/>
        <end position="128"/>
    </location>
</feature>
<keyword evidence="5 9" id="KW-0520">NAD</keyword>
<dbReference type="GO" id="GO:0016153">
    <property type="term" value="F:urocanate hydratase activity"/>
    <property type="evidence" value="ECO:0007669"/>
    <property type="project" value="UniProtKB-UniRule"/>
</dbReference>
<evidence type="ECO:0000256" key="5">
    <source>
        <dbReference type="ARBA" id="ARBA00023027"/>
    </source>
</evidence>
<feature type="domain" description="Urocanase Rossmann-like" evidence="10">
    <location>
        <begin position="132"/>
        <end position="340"/>
    </location>
</feature>
<dbReference type="InterPro" id="IPR036190">
    <property type="entry name" value="Urocanase_sf"/>
</dbReference>
<dbReference type="Gene3D" id="3.40.1770.10">
    <property type="entry name" value="Urocanase superfamily"/>
    <property type="match status" value="1"/>
</dbReference>
<name>A0AAD2J653_ACHAE</name>
<keyword evidence="4 9" id="KW-0369">Histidine metabolism</keyword>
<protein>
    <recommendedName>
        <fullName evidence="3 9">Urocanate hydratase</fullName>
        <shortName evidence="9">Urocanase</shortName>
        <ecNumber evidence="3 9">4.2.1.49</ecNumber>
    </recommendedName>
    <alternativeName>
        <fullName evidence="7 9">Imidazolonepropionate hydrolase</fullName>
    </alternativeName>
</protein>
<evidence type="ECO:0000256" key="2">
    <source>
        <dbReference type="ARBA" id="ARBA00007578"/>
    </source>
</evidence>